<evidence type="ECO:0000256" key="6">
    <source>
        <dbReference type="ARBA" id="ARBA00023136"/>
    </source>
</evidence>
<keyword evidence="7" id="KW-0813">Transport</keyword>
<name>A0A379WSC5_SALET</name>
<dbReference type="PROSITE" id="PS50928">
    <property type="entry name" value="ABC_TM1"/>
    <property type="match status" value="1"/>
</dbReference>
<accession>A0A379WSC5</accession>
<keyword evidence="2" id="KW-1003">Cell membrane</keyword>
<keyword evidence="6" id="KW-0472">Membrane</keyword>
<evidence type="ECO:0000256" key="1">
    <source>
        <dbReference type="ARBA" id="ARBA00004429"/>
    </source>
</evidence>
<dbReference type="CDD" id="cd06261">
    <property type="entry name" value="TM_PBP2"/>
    <property type="match status" value="1"/>
</dbReference>
<evidence type="ECO:0000256" key="4">
    <source>
        <dbReference type="ARBA" id="ARBA00022970"/>
    </source>
</evidence>
<proteinExistence type="inferred from homology"/>
<dbReference type="InterPro" id="IPR035906">
    <property type="entry name" value="MetI-like_sf"/>
</dbReference>
<gene>
    <name evidence="9" type="primary">yecS_2</name>
    <name evidence="9" type="ORF">NCTC8261_03006</name>
</gene>
<keyword evidence="2" id="KW-0997">Cell inner membrane</keyword>
<dbReference type="Pfam" id="PF00528">
    <property type="entry name" value="BPD_transp_1"/>
    <property type="match status" value="1"/>
</dbReference>
<organism evidence="9 10">
    <name type="scientific">Salmonella enterica I</name>
    <dbReference type="NCBI Taxonomy" id="59201"/>
    <lineage>
        <taxon>Bacteria</taxon>
        <taxon>Pseudomonadati</taxon>
        <taxon>Pseudomonadota</taxon>
        <taxon>Gammaproteobacteria</taxon>
        <taxon>Enterobacterales</taxon>
        <taxon>Enterobacteriaceae</taxon>
        <taxon>Salmonella</taxon>
    </lineage>
</organism>
<dbReference type="PANTHER" id="PTHR30614">
    <property type="entry name" value="MEMBRANE COMPONENT OF AMINO ACID ABC TRANSPORTER"/>
    <property type="match status" value="1"/>
</dbReference>
<evidence type="ECO:0000313" key="9">
    <source>
        <dbReference type="EMBL" id="SUH36734.1"/>
    </source>
</evidence>
<feature type="domain" description="ABC transmembrane type-1" evidence="8">
    <location>
        <begin position="1"/>
        <end position="122"/>
    </location>
</feature>
<dbReference type="Gene3D" id="1.10.3720.10">
    <property type="entry name" value="MetI-like"/>
    <property type="match status" value="1"/>
</dbReference>
<dbReference type="InterPro" id="IPR043429">
    <property type="entry name" value="ArtM/GltK/GlnP/TcyL/YhdX-like"/>
</dbReference>
<comment type="similarity">
    <text evidence="7">Belongs to the binding-protein-dependent transport system permease family.</text>
</comment>
<dbReference type="GO" id="GO:0015184">
    <property type="term" value="F:L-cystine transmembrane transporter activity"/>
    <property type="evidence" value="ECO:0007669"/>
    <property type="project" value="TreeGrafter"/>
</dbReference>
<protein>
    <submittedName>
        <fullName evidence="9">ABC transporter membrane protein</fullName>
    </submittedName>
</protein>
<evidence type="ECO:0000256" key="2">
    <source>
        <dbReference type="ARBA" id="ARBA00022519"/>
    </source>
</evidence>
<dbReference type="InterPro" id="IPR000515">
    <property type="entry name" value="MetI-like"/>
</dbReference>
<evidence type="ECO:0000259" key="8">
    <source>
        <dbReference type="PROSITE" id="PS50928"/>
    </source>
</evidence>
<evidence type="ECO:0000256" key="3">
    <source>
        <dbReference type="ARBA" id="ARBA00022692"/>
    </source>
</evidence>
<dbReference type="GO" id="GO:0005886">
    <property type="term" value="C:plasma membrane"/>
    <property type="evidence" value="ECO:0007669"/>
    <property type="project" value="UniProtKB-SubCell"/>
</dbReference>
<evidence type="ECO:0000256" key="5">
    <source>
        <dbReference type="ARBA" id="ARBA00022989"/>
    </source>
</evidence>
<reference evidence="9 10" key="1">
    <citation type="submission" date="2018-06" db="EMBL/GenBank/DDBJ databases">
        <authorList>
            <consortium name="Pathogen Informatics"/>
            <person name="Doyle S."/>
        </authorList>
    </citation>
    <scope>NUCLEOTIDE SEQUENCE [LARGE SCALE GENOMIC DNA]</scope>
    <source>
        <strain evidence="9 10">NCTC8261</strain>
    </source>
</reference>
<keyword evidence="4" id="KW-0029">Amino-acid transport</keyword>
<dbReference type="SUPFAM" id="SSF161098">
    <property type="entry name" value="MetI-like"/>
    <property type="match status" value="1"/>
</dbReference>
<sequence length="122" mass="12802">MIYYGLPQFGIELDPIPAAMIGLSLNTAAYTSETLRAAISAIDKGQWEAAASIGMTPWQTLRRAILPQAARVALPPLSNSFISLVKDTSLAATIQVAGVVPPGAVNYLANAGGVYHVPGPRR</sequence>
<comment type="subcellular location">
    <subcellularLocation>
        <location evidence="1">Cell inner membrane</location>
        <topology evidence="1">Multi-pass membrane protein</topology>
    </subcellularLocation>
    <subcellularLocation>
        <location evidence="7">Cell membrane</location>
        <topology evidence="7">Multi-pass membrane protein</topology>
    </subcellularLocation>
</comment>
<keyword evidence="3" id="KW-0812">Transmembrane</keyword>
<evidence type="ECO:0000313" key="10">
    <source>
        <dbReference type="Proteomes" id="UP000254712"/>
    </source>
</evidence>
<dbReference type="Proteomes" id="UP000254712">
    <property type="component" value="Unassembled WGS sequence"/>
</dbReference>
<keyword evidence="5" id="KW-1133">Transmembrane helix</keyword>
<dbReference type="PANTHER" id="PTHR30614:SF0">
    <property type="entry name" value="L-CYSTINE TRANSPORT SYSTEM PERMEASE PROTEIN TCYL"/>
    <property type="match status" value="1"/>
</dbReference>
<dbReference type="AlphaFoldDB" id="A0A379WSC5"/>
<dbReference type="EMBL" id="UGXT01000002">
    <property type="protein sequence ID" value="SUH36734.1"/>
    <property type="molecule type" value="Genomic_DNA"/>
</dbReference>
<evidence type="ECO:0000256" key="7">
    <source>
        <dbReference type="RuleBase" id="RU363032"/>
    </source>
</evidence>